<protein>
    <submittedName>
        <fullName evidence="2">DUF58 domain-containing protein</fullName>
    </submittedName>
</protein>
<accession>A0ABW4W3F2</accession>
<evidence type="ECO:0000259" key="1">
    <source>
        <dbReference type="Pfam" id="PF01882"/>
    </source>
</evidence>
<name>A0ABW4W3F2_9BACI</name>
<dbReference type="RefSeq" id="WP_377557291.1">
    <property type="nucleotide sequence ID" value="NZ_JBHUHQ010000021.1"/>
</dbReference>
<dbReference type="InterPro" id="IPR002881">
    <property type="entry name" value="DUF58"/>
</dbReference>
<sequence length="291" mass="33498">MMNEMLSNSLMFQLSKYTFQSKKLKRGHHKGGHRSTKSGTSLDFSDYRSYQPGDDLRQIDWNVYARTNKHYIKRFLDEQELVVSVYLDCTNSMTIPPQKWKMASGLAASLGYLSLTSDDRVGIFPIGSETHPFSYKKGRAFSNRLVQYVENVKPNNGPETFSESVQQLIQPKSSFSIVISDLLEPVEMVKSAFKKMQAYKQELYVIQILSAEEVSPNYQGDLELVDSETNDITNVSMNSTVKRHYQQSIQKHKEEILKFCHERGINFITCQANHSIEEIIFNRLTSIGWIH</sequence>
<evidence type="ECO:0000313" key="3">
    <source>
        <dbReference type="Proteomes" id="UP001597383"/>
    </source>
</evidence>
<reference evidence="3" key="1">
    <citation type="journal article" date="2019" name="Int. J. Syst. Evol. Microbiol.">
        <title>The Global Catalogue of Microorganisms (GCM) 10K type strain sequencing project: providing services to taxonomists for standard genome sequencing and annotation.</title>
        <authorList>
            <consortium name="The Broad Institute Genomics Platform"/>
            <consortium name="The Broad Institute Genome Sequencing Center for Infectious Disease"/>
            <person name="Wu L."/>
            <person name="Ma J."/>
        </authorList>
    </citation>
    <scope>NUCLEOTIDE SEQUENCE [LARGE SCALE GENOMIC DNA]</scope>
    <source>
        <strain evidence="3">R28</strain>
    </source>
</reference>
<dbReference type="Proteomes" id="UP001597383">
    <property type="component" value="Unassembled WGS sequence"/>
</dbReference>
<organism evidence="2 3">
    <name type="scientific">Ornithinibacillus salinisoli</name>
    <dbReference type="NCBI Taxonomy" id="1848459"/>
    <lineage>
        <taxon>Bacteria</taxon>
        <taxon>Bacillati</taxon>
        <taxon>Bacillota</taxon>
        <taxon>Bacilli</taxon>
        <taxon>Bacillales</taxon>
        <taxon>Bacillaceae</taxon>
        <taxon>Ornithinibacillus</taxon>
    </lineage>
</organism>
<proteinExistence type="predicted"/>
<dbReference type="EMBL" id="JBHUHQ010000021">
    <property type="protein sequence ID" value="MFD2045786.1"/>
    <property type="molecule type" value="Genomic_DNA"/>
</dbReference>
<keyword evidence="3" id="KW-1185">Reference proteome</keyword>
<gene>
    <name evidence="2" type="ORF">ACFSJF_16030</name>
</gene>
<feature type="domain" description="DUF58" evidence="1">
    <location>
        <begin position="46"/>
        <end position="254"/>
    </location>
</feature>
<dbReference type="PANTHER" id="PTHR33608">
    <property type="entry name" value="BLL2464 PROTEIN"/>
    <property type="match status" value="1"/>
</dbReference>
<dbReference type="Pfam" id="PF01882">
    <property type="entry name" value="DUF58"/>
    <property type="match status" value="1"/>
</dbReference>
<comment type="caution">
    <text evidence="2">The sequence shown here is derived from an EMBL/GenBank/DDBJ whole genome shotgun (WGS) entry which is preliminary data.</text>
</comment>
<dbReference type="PANTHER" id="PTHR33608:SF7">
    <property type="entry name" value="DUF58 DOMAIN-CONTAINING PROTEIN"/>
    <property type="match status" value="1"/>
</dbReference>
<evidence type="ECO:0000313" key="2">
    <source>
        <dbReference type="EMBL" id="MFD2045786.1"/>
    </source>
</evidence>